<organism evidence="1 2">
    <name type="scientific">Candidatus Staskawiczbacteria bacterium RIFOXYD1_FULL_32_13</name>
    <dbReference type="NCBI Taxonomy" id="1802234"/>
    <lineage>
        <taxon>Bacteria</taxon>
        <taxon>Candidatus Staskawicziibacteriota</taxon>
    </lineage>
</organism>
<reference evidence="1 2" key="1">
    <citation type="journal article" date="2016" name="Nat. Commun.">
        <title>Thousands of microbial genomes shed light on interconnected biogeochemical processes in an aquifer system.</title>
        <authorList>
            <person name="Anantharaman K."/>
            <person name="Brown C.T."/>
            <person name="Hug L.A."/>
            <person name="Sharon I."/>
            <person name="Castelle C.J."/>
            <person name="Probst A.J."/>
            <person name="Thomas B.C."/>
            <person name="Singh A."/>
            <person name="Wilkins M.J."/>
            <person name="Karaoz U."/>
            <person name="Brodie E.L."/>
            <person name="Williams K.H."/>
            <person name="Hubbard S.S."/>
            <person name="Banfield J.F."/>
        </authorList>
    </citation>
    <scope>NUCLEOTIDE SEQUENCE [LARGE SCALE GENOMIC DNA]</scope>
</reference>
<comment type="caution">
    <text evidence="1">The sequence shown here is derived from an EMBL/GenBank/DDBJ whole genome shotgun (WGS) entry which is preliminary data.</text>
</comment>
<dbReference type="EMBL" id="MHPU01000042">
    <property type="protein sequence ID" value="OGZ87508.1"/>
    <property type="molecule type" value="Genomic_DNA"/>
</dbReference>
<evidence type="ECO:0000313" key="1">
    <source>
        <dbReference type="EMBL" id="OGZ87508.1"/>
    </source>
</evidence>
<dbReference type="AlphaFoldDB" id="A0A1G2JMN5"/>
<name>A0A1G2JMN5_9BACT</name>
<accession>A0A1G2JMN5</accession>
<dbReference type="Proteomes" id="UP000178935">
    <property type="component" value="Unassembled WGS sequence"/>
</dbReference>
<protein>
    <submittedName>
        <fullName evidence="1">Uncharacterized protein</fullName>
    </submittedName>
</protein>
<sequence>MGIEKIRRALDGGLVSDSEIRQWLVNSTDMTLRRRLEIGCIVNQADVEFGELKDWMDRIRECSQLPKETIKSWSVLELGEF</sequence>
<gene>
    <name evidence="1" type="ORF">A2561_00765</name>
</gene>
<evidence type="ECO:0000313" key="2">
    <source>
        <dbReference type="Proteomes" id="UP000178935"/>
    </source>
</evidence>
<proteinExistence type="predicted"/>